<protein>
    <recommendedName>
        <fullName evidence="5">allantoinase</fullName>
        <ecNumber evidence="5">3.5.2.5</ecNumber>
    </recommendedName>
</protein>
<keyword evidence="9" id="KW-0862">Zinc</keyword>
<dbReference type="InterPro" id="IPR050138">
    <property type="entry name" value="DHOase/Allantoinase_Hydrolase"/>
</dbReference>
<evidence type="ECO:0000313" key="12">
    <source>
        <dbReference type="EMBL" id="SDS83086.1"/>
    </source>
</evidence>
<dbReference type="PANTHER" id="PTHR43668">
    <property type="entry name" value="ALLANTOINASE"/>
    <property type="match status" value="1"/>
</dbReference>
<dbReference type="Pfam" id="PF01979">
    <property type="entry name" value="Amidohydro_1"/>
    <property type="match status" value="1"/>
</dbReference>
<dbReference type="NCBIfam" id="TIGR03178">
    <property type="entry name" value="allantoinase"/>
    <property type="match status" value="1"/>
</dbReference>
<gene>
    <name evidence="11" type="ORF">BCL57_000055</name>
    <name evidence="12" type="ORF">SAMN04489721_1987</name>
</gene>
<dbReference type="Proteomes" id="UP000893823">
    <property type="component" value="Unassembled WGS sequence"/>
</dbReference>
<name>A0A1H1VFA7_9MICO</name>
<evidence type="ECO:0000256" key="4">
    <source>
        <dbReference type="ARBA" id="ARBA00011881"/>
    </source>
</evidence>
<evidence type="ECO:0000256" key="9">
    <source>
        <dbReference type="ARBA" id="ARBA00022833"/>
    </source>
</evidence>
<dbReference type="GO" id="GO:0050897">
    <property type="term" value="F:cobalt ion binding"/>
    <property type="evidence" value="ECO:0007669"/>
    <property type="project" value="InterPro"/>
</dbReference>
<proteinExistence type="inferred from homology"/>
<dbReference type="EMBL" id="SODL02000001">
    <property type="protein sequence ID" value="MCP2365913.1"/>
    <property type="molecule type" value="Genomic_DNA"/>
</dbReference>
<dbReference type="InterPro" id="IPR011059">
    <property type="entry name" value="Metal-dep_hydrolase_composite"/>
</dbReference>
<evidence type="ECO:0000313" key="13">
    <source>
        <dbReference type="Proteomes" id="UP000199482"/>
    </source>
</evidence>
<comment type="cofactor">
    <cofactor evidence="1">
        <name>Zn(2+)</name>
        <dbReference type="ChEBI" id="CHEBI:29105"/>
    </cofactor>
</comment>
<dbReference type="InterPro" id="IPR017593">
    <property type="entry name" value="Allantoinase"/>
</dbReference>
<keyword evidence="6" id="KW-0659">Purine metabolism</keyword>
<dbReference type="InterPro" id="IPR006680">
    <property type="entry name" value="Amidohydro-rel"/>
</dbReference>
<dbReference type="GO" id="GO:0008270">
    <property type="term" value="F:zinc ion binding"/>
    <property type="evidence" value="ECO:0007669"/>
    <property type="project" value="InterPro"/>
</dbReference>
<evidence type="ECO:0000313" key="14">
    <source>
        <dbReference type="Proteomes" id="UP000893823"/>
    </source>
</evidence>
<evidence type="ECO:0000256" key="6">
    <source>
        <dbReference type="ARBA" id="ARBA00022631"/>
    </source>
</evidence>
<dbReference type="GO" id="GO:0000256">
    <property type="term" value="P:allantoin catabolic process"/>
    <property type="evidence" value="ECO:0007669"/>
    <property type="project" value="InterPro"/>
</dbReference>
<organism evidence="12 13">
    <name type="scientific">Agromyces flavus</name>
    <dbReference type="NCBI Taxonomy" id="589382"/>
    <lineage>
        <taxon>Bacteria</taxon>
        <taxon>Bacillati</taxon>
        <taxon>Actinomycetota</taxon>
        <taxon>Actinomycetes</taxon>
        <taxon>Micrococcales</taxon>
        <taxon>Microbacteriaceae</taxon>
        <taxon>Agromyces</taxon>
    </lineage>
</organism>
<comment type="similarity">
    <text evidence="3">Belongs to the metallo-dependent hydrolases superfamily. Allantoinase family.</text>
</comment>
<dbReference type="SUPFAM" id="SSF51556">
    <property type="entry name" value="Metallo-dependent hydrolases"/>
    <property type="match status" value="1"/>
</dbReference>
<dbReference type="GO" id="GO:0005737">
    <property type="term" value="C:cytoplasm"/>
    <property type="evidence" value="ECO:0007669"/>
    <property type="project" value="TreeGrafter"/>
</dbReference>
<sequence length="454" mass="47070">MSRGGPVEAGTAPYDLVVTGARVLVAGAFAPAEVGVRDGTVAAIESLGAGLEGVRMARLADDEVLIPGLVDTHVHVNEPGRTEWEGFRTATRAAAAGGVTTIVDMPLNSIPPTTSVAALEVKRRAAAAAGLSVDVGFWGGIVPGNLADLRPLVAEGVYGFKCFLVDSGVPEFPPVTAPELEAAMRVLADLDRPVIVHAEDPAVIRSAPAANGRRYADFLASRPPAAEAAAITTVIEAARRTGARAHILHLSSAAALPLIAAAKRDGVRITAETCPHYLSLVAEDVPAGATDYKCCPPIRETDNRDALWGGLEDGTIDLVVTDHSPAPADLKHAGDGDFAEAWGGIASLQVGLPVVWTEARRRGIPIERVVGWMASAPARMAGVEGKGQIAVGAAADLAVVAPDAEFAVDAARLEHRHPITPYDGRTLQGVVRATYLAGEPVDGGATRGRMLRHP</sequence>
<accession>A0A1H1VFA7</accession>
<comment type="pathway">
    <text evidence="2">Nitrogen metabolism; (S)-allantoin degradation; allantoate from (S)-allantoin: step 1/1.</text>
</comment>
<evidence type="ECO:0000259" key="10">
    <source>
        <dbReference type="Pfam" id="PF01979"/>
    </source>
</evidence>
<dbReference type="AlphaFoldDB" id="A0A1H1VFA7"/>
<reference evidence="13" key="1">
    <citation type="submission" date="2016-10" db="EMBL/GenBank/DDBJ databases">
        <authorList>
            <person name="Varghese N."/>
            <person name="Submissions S."/>
        </authorList>
    </citation>
    <scope>NUCLEOTIDE SEQUENCE [LARGE SCALE GENOMIC DNA]</scope>
    <source>
        <strain evidence="13">CPCC 202695</strain>
    </source>
</reference>
<evidence type="ECO:0000313" key="11">
    <source>
        <dbReference type="EMBL" id="MCP2365913.1"/>
    </source>
</evidence>
<evidence type="ECO:0000256" key="3">
    <source>
        <dbReference type="ARBA" id="ARBA00010368"/>
    </source>
</evidence>
<reference evidence="11" key="3">
    <citation type="submission" date="2022-06" db="EMBL/GenBank/DDBJ databases">
        <title>Genomic Encyclopedia of Type Strains, Phase III (KMG-III): the genomes of soil and plant-associated and newly described type strains.</title>
        <authorList>
            <person name="Whitman W."/>
        </authorList>
    </citation>
    <scope>NUCLEOTIDE SEQUENCE</scope>
    <source>
        <strain evidence="11">CPCC 202695</strain>
    </source>
</reference>
<dbReference type="SUPFAM" id="SSF51338">
    <property type="entry name" value="Composite domain of metallo-dependent hydrolases"/>
    <property type="match status" value="1"/>
</dbReference>
<comment type="subunit">
    <text evidence="4">Homotetramer.</text>
</comment>
<dbReference type="GO" id="GO:0006145">
    <property type="term" value="P:purine nucleobase catabolic process"/>
    <property type="evidence" value="ECO:0007669"/>
    <property type="project" value="TreeGrafter"/>
</dbReference>
<dbReference type="PANTHER" id="PTHR43668:SF2">
    <property type="entry name" value="ALLANTOINASE"/>
    <property type="match status" value="1"/>
</dbReference>
<evidence type="ECO:0000256" key="8">
    <source>
        <dbReference type="ARBA" id="ARBA00022801"/>
    </source>
</evidence>
<keyword evidence="8 11" id="KW-0378">Hydrolase</keyword>
<keyword evidence="14" id="KW-1185">Reference proteome</keyword>
<reference evidence="12" key="2">
    <citation type="submission" date="2016-10" db="EMBL/GenBank/DDBJ databases">
        <authorList>
            <person name="de Groot N.N."/>
        </authorList>
    </citation>
    <scope>NUCLEOTIDE SEQUENCE [LARGE SCALE GENOMIC DNA]</scope>
    <source>
        <strain evidence="12">CPCC 202695</strain>
    </source>
</reference>
<keyword evidence="7" id="KW-0479">Metal-binding</keyword>
<evidence type="ECO:0000256" key="5">
    <source>
        <dbReference type="ARBA" id="ARBA00012863"/>
    </source>
</evidence>
<dbReference type="EMBL" id="LT629755">
    <property type="protein sequence ID" value="SDS83086.1"/>
    <property type="molecule type" value="Genomic_DNA"/>
</dbReference>
<evidence type="ECO:0000256" key="1">
    <source>
        <dbReference type="ARBA" id="ARBA00001947"/>
    </source>
</evidence>
<evidence type="ECO:0000256" key="7">
    <source>
        <dbReference type="ARBA" id="ARBA00022723"/>
    </source>
</evidence>
<evidence type="ECO:0000256" key="2">
    <source>
        <dbReference type="ARBA" id="ARBA00004968"/>
    </source>
</evidence>
<dbReference type="InterPro" id="IPR032466">
    <property type="entry name" value="Metal_Hydrolase"/>
</dbReference>
<dbReference type="STRING" id="589382.SAMN04489721_1987"/>
<dbReference type="RefSeq" id="WP_092676017.1">
    <property type="nucleotide sequence ID" value="NZ_BMDN01000001.1"/>
</dbReference>
<dbReference type="GO" id="GO:0004038">
    <property type="term" value="F:allantoinase activity"/>
    <property type="evidence" value="ECO:0007669"/>
    <property type="project" value="UniProtKB-EC"/>
</dbReference>
<dbReference type="FunFam" id="3.20.20.140:FF:000032">
    <property type="entry name" value="Allantoinase Dal1"/>
    <property type="match status" value="1"/>
</dbReference>
<dbReference type="OrthoDB" id="9803027at2"/>
<dbReference type="Proteomes" id="UP000199482">
    <property type="component" value="Chromosome I"/>
</dbReference>
<dbReference type="Gene3D" id="3.20.20.140">
    <property type="entry name" value="Metal-dependent hydrolases"/>
    <property type="match status" value="1"/>
</dbReference>
<dbReference type="EC" id="3.5.2.5" evidence="5"/>
<feature type="domain" description="Amidohydrolase-related" evidence="10">
    <location>
        <begin position="64"/>
        <end position="441"/>
    </location>
</feature>